<accession>A0AAD7HWX9</accession>
<keyword evidence="2" id="KW-1185">Reference proteome</keyword>
<protein>
    <submittedName>
        <fullName evidence="1">Uncharacterized protein</fullName>
    </submittedName>
</protein>
<dbReference type="EMBL" id="JARJLG010000193">
    <property type="protein sequence ID" value="KAJ7730081.1"/>
    <property type="molecule type" value="Genomic_DNA"/>
</dbReference>
<evidence type="ECO:0000313" key="2">
    <source>
        <dbReference type="Proteomes" id="UP001215280"/>
    </source>
</evidence>
<sequence>MAWSSKFIANIWKFIPMSLPTGSGPLIPRMDPTKSSSFRRTPLCSNFFQYMYRQPQPNLQDVEFPVFAGLAEAAEKYVMYAALPAIMIKMEDCAAKYPLEVLNYAARHDHKALANHAARMSMALPVAQAVAILSPDTLAKWAMFYDQWHARARNLLASCIENQPRNVVVAIAEINRCVRDPKLCYTTRARLTYSHTNLFAFLDSEFMT</sequence>
<organism evidence="1 2">
    <name type="scientific">Mycena maculata</name>
    <dbReference type="NCBI Taxonomy" id="230809"/>
    <lineage>
        <taxon>Eukaryota</taxon>
        <taxon>Fungi</taxon>
        <taxon>Dikarya</taxon>
        <taxon>Basidiomycota</taxon>
        <taxon>Agaricomycotina</taxon>
        <taxon>Agaricomycetes</taxon>
        <taxon>Agaricomycetidae</taxon>
        <taxon>Agaricales</taxon>
        <taxon>Marasmiineae</taxon>
        <taxon>Mycenaceae</taxon>
        <taxon>Mycena</taxon>
    </lineage>
</organism>
<name>A0AAD7HWX9_9AGAR</name>
<dbReference type="AlphaFoldDB" id="A0AAD7HWX9"/>
<evidence type="ECO:0000313" key="1">
    <source>
        <dbReference type="EMBL" id="KAJ7730081.1"/>
    </source>
</evidence>
<comment type="caution">
    <text evidence="1">The sequence shown here is derived from an EMBL/GenBank/DDBJ whole genome shotgun (WGS) entry which is preliminary data.</text>
</comment>
<gene>
    <name evidence="1" type="ORF">DFH07DRAFT_176011</name>
</gene>
<proteinExistence type="predicted"/>
<reference evidence="1" key="1">
    <citation type="submission" date="2023-03" db="EMBL/GenBank/DDBJ databases">
        <title>Massive genome expansion in bonnet fungi (Mycena s.s.) driven by repeated elements and novel gene families across ecological guilds.</title>
        <authorList>
            <consortium name="Lawrence Berkeley National Laboratory"/>
            <person name="Harder C.B."/>
            <person name="Miyauchi S."/>
            <person name="Viragh M."/>
            <person name="Kuo A."/>
            <person name="Thoen E."/>
            <person name="Andreopoulos B."/>
            <person name="Lu D."/>
            <person name="Skrede I."/>
            <person name="Drula E."/>
            <person name="Henrissat B."/>
            <person name="Morin E."/>
            <person name="Kohler A."/>
            <person name="Barry K."/>
            <person name="LaButti K."/>
            <person name="Morin E."/>
            <person name="Salamov A."/>
            <person name="Lipzen A."/>
            <person name="Mereny Z."/>
            <person name="Hegedus B."/>
            <person name="Baldrian P."/>
            <person name="Stursova M."/>
            <person name="Weitz H."/>
            <person name="Taylor A."/>
            <person name="Grigoriev I.V."/>
            <person name="Nagy L.G."/>
            <person name="Martin F."/>
            <person name="Kauserud H."/>
        </authorList>
    </citation>
    <scope>NUCLEOTIDE SEQUENCE</scope>
    <source>
        <strain evidence="1">CBHHK188m</strain>
    </source>
</reference>
<dbReference type="Proteomes" id="UP001215280">
    <property type="component" value="Unassembled WGS sequence"/>
</dbReference>